<evidence type="ECO:0000256" key="3">
    <source>
        <dbReference type="ARBA" id="ARBA00022679"/>
    </source>
</evidence>
<reference evidence="8 9" key="1">
    <citation type="submission" date="2018-11" db="EMBL/GenBank/DDBJ databases">
        <title>Complete genome sequencing of the Actinobacteria Serinibacter sp. K3-2.</title>
        <authorList>
            <person name="Rakitin A.L."/>
            <person name="Beletsky A.V."/>
            <person name="Mardanov A.V."/>
            <person name="Ravin N.V."/>
            <person name="Gromova A.S."/>
            <person name="Filippova S.N."/>
            <person name="Gal'Chenko V.F."/>
        </authorList>
    </citation>
    <scope>NUCLEOTIDE SEQUENCE [LARGE SCALE GENOMIC DNA]</scope>
    <source>
        <strain evidence="8 9">K3-2</strain>
    </source>
</reference>
<comment type="similarity">
    <text evidence="2 7">Belongs to the FPP/GGPP synthase family.</text>
</comment>
<evidence type="ECO:0000256" key="1">
    <source>
        <dbReference type="ARBA" id="ARBA00001946"/>
    </source>
</evidence>
<dbReference type="OrthoDB" id="4497239at2"/>
<dbReference type="PROSITE" id="PS00723">
    <property type="entry name" value="POLYPRENYL_SYNTHASE_1"/>
    <property type="match status" value="1"/>
</dbReference>
<evidence type="ECO:0000256" key="6">
    <source>
        <dbReference type="ARBA" id="ARBA00023229"/>
    </source>
</evidence>
<protein>
    <submittedName>
        <fullName evidence="8">Octaprenyl diphosphate synthase</fullName>
    </submittedName>
</protein>
<dbReference type="EMBL" id="RHPJ01000003">
    <property type="protein sequence ID" value="TGO04830.1"/>
    <property type="molecule type" value="Genomic_DNA"/>
</dbReference>
<dbReference type="PROSITE" id="PS00444">
    <property type="entry name" value="POLYPRENYL_SYNTHASE_2"/>
    <property type="match status" value="1"/>
</dbReference>
<dbReference type="PANTHER" id="PTHR43281">
    <property type="entry name" value="FARNESYL DIPHOSPHATE SYNTHASE"/>
    <property type="match status" value="1"/>
</dbReference>
<dbReference type="InterPro" id="IPR033749">
    <property type="entry name" value="Polyprenyl_synt_CS"/>
</dbReference>
<dbReference type="SFLD" id="SFLDS00005">
    <property type="entry name" value="Isoprenoid_Synthase_Type_I"/>
    <property type="match status" value="1"/>
</dbReference>
<dbReference type="CDD" id="cd00685">
    <property type="entry name" value="Trans_IPPS_HT"/>
    <property type="match status" value="1"/>
</dbReference>
<keyword evidence="3 7" id="KW-0808">Transferase</keyword>
<keyword evidence="5" id="KW-0460">Magnesium</keyword>
<evidence type="ECO:0000256" key="2">
    <source>
        <dbReference type="ARBA" id="ARBA00006706"/>
    </source>
</evidence>
<evidence type="ECO:0000256" key="7">
    <source>
        <dbReference type="RuleBase" id="RU004466"/>
    </source>
</evidence>
<dbReference type="InterPro" id="IPR000092">
    <property type="entry name" value="Polyprenyl_synt"/>
</dbReference>
<comment type="cofactor">
    <cofactor evidence="1">
        <name>Mg(2+)</name>
        <dbReference type="ChEBI" id="CHEBI:18420"/>
    </cofactor>
</comment>
<dbReference type="GO" id="GO:0046872">
    <property type="term" value="F:metal ion binding"/>
    <property type="evidence" value="ECO:0007669"/>
    <property type="project" value="UniProtKB-KW"/>
</dbReference>
<dbReference type="Gene3D" id="1.10.600.10">
    <property type="entry name" value="Farnesyl Diphosphate Synthase"/>
    <property type="match status" value="1"/>
</dbReference>
<evidence type="ECO:0000256" key="5">
    <source>
        <dbReference type="ARBA" id="ARBA00022842"/>
    </source>
</evidence>
<keyword evidence="6" id="KW-0414">Isoprene biosynthesis</keyword>
<dbReference type="Pfam" id="PF00348">
    <property type="entry name" value="polyprenyl_synt"/>
    <property type="match status" value="1"/>
</dbReference>
<dbReference type="GO" id="GO:0008299">
    <property type="term" value="P:isoprenoid biosynthetic process"/>
    <property type="evidence" value="ECO:0007669"/>
    <property type="project" value="UniProtKB-KW"/>
</dbReference>
<comment type="caution">
    <text evidence="8">The sequence shown here is derived from an EMBL/GenBank/DDBJ whole genome shotgun (WGS) entry which is preliminary data.</text>
</comment>
<dbReference type="SFLD" id="SFLDG01017">
    <property type="entry name" value="Polyprenyl_Transferase_Like"/>
    <property type="match status" value="1"/>
</dbReference>
<name>A0A4Z1E0G5_9MICO</name>
<dbReference type="InterPro" id="IPR008949">
    <property type="entry name" value="Isoprenoid_synthase_dom_sf"/>
</dbReference>
<gene>
    <name evidence="8" type="ORF">SERN_2423</name>
</gene>
<dbReference type="SUPFAM" id="SSF48576">
    <property type="entry name" value="Terpenoid synthases"/>
    <property type="match status" value="1"/>
</dbReference>
<keyword evidence="9" id="KW-1185">Reference proteome</keyword>
<evidence type="ECO:0000313" key="9">
    <source>
        <dbReference type="Proteomes" id="UP000297318"/>
    </source>
</evidence>
<organism evidence="8 9">
    <name type="scientific">Serinibacter arcticus</name>
    <dbReference type="NCBI Taxonomy" id="1655435"/>
    <lineage>
        <taxon>Bacteria</taxon>
        <taxon>Bacillati</taxon>
        <taxon>Actinomycetota</taxon>
        <taxon>Actinomycetes</taxon>
        <taxon>Micrococcales</taxon>
        <taxon>Beutenbergiaceae</taxon>
        <taxon>Serinibacter</taxon>
    </lineage>
</organism>
<keyword evidence="4" id="KW-0479">Metal-binding</keyword>
<dbReference type="Proteomes" id="UP000297318">
    <property type="component" value="Unassembled WGS sequence"/>
</dbReference>
<proteinExistence type="inferred from homology"/>
<dbReference type="PANTHER" id="PTHR43281:SF1">
    <property type="entry name" value="FARNESYL DIPHOSPHATE SYNTHASE"/>
    <property type="match status" value="1"/>
</dbReference>
<accession>A0A4Z1E0G5</accession>
<dbReference type="RefSeq" id="WP_135850366.1">
    <property type="nucleotide sequence ID" value="NZ_RHPJ01000003.1"/>
</dbReference>
<dbReference type="AlphaFoldDB" id="A0A4Z1E0G5"/>
<evidence type="ECO:0000313" key="8">
    <source>
        <dbReference type="EMBL" id="TGO04830.1"/>
    </source>
</evidence>
<evidence type="ECO:0000256" key="4">
    <source>
        <dbReference type="ARBA" id="ARBA00022723"/>
    </source>
</evidence>
<dbReference type="GO" id="GO:0004659">
    <property type="term" value="F:prenyltransferase activity"/>
    <property type="evidence" value="ECO:0007669"/>
    <property type="project" value="InterPro"/>
</dbReference>
<sequence>MTTAQSPGTTEHLTTWRRLVDDAVVATFGPTRHEVAASGVEGRTVVDTAERAATGGKRLRALLCLAAAEVCGSDRIVRGSAEVGAAAALELFQAAALVHDDLMDASDTRRGVPSTHRHLEATAYPGAGDRTARERFGSSGALLVGDLLLTMSATTLHAAVLPLDRDVAVPALRTYSAMASEVAVGQYLDLLASHAPWTDDGTDLERAERVIHAKSARYSVELPLHLGGVLGGASEEQLAWLGRIGRDVGTAFQLRDDLLGVFGDPAVTGKPAGDDLREGKRTILVALAYRAADESERARLRDGLGRPDLSPEEIDGIRAVLESTGALAEVESRIDTLVTATDAVLASPPLGTGDTTVLRALLESAVRRTA</sequence>